<feature type="transmembrane region" description="Helical" evidence="1">
    <location>
        <begin position="124"/>
        <end position="145"/>
    </location>
</feature>
<evidence type="ECO:0000313" key="3">
    <source>
        <dbReference type="Proteomes" id="UP001501578"/>
    </source>
</evidence>
<keyword evidence="1" id="KW-0812">Transmembrane</keyword>
<dbReference type="Pfam" id="PF10067">
    <property type="entry name" value="DUF2306"/>
    <property type="match status" value="1"/>
</dbReference>
<dbReference type="RefSeq" id="WP_343953238.1">
    <property type="nucleotide sequence ID" value="NZ_BAAAHQ010000035.1"/>
</dbReference>
<gene>
    <name evidence="2" type="ORF">GCM10009560_57730</name>
</gene>
<keyword evidence="1" id="KW-1133">Transmembrane helix</keyword>
<proteinExistence type="predicted"/>
<organism evidence="2 3">
    <name type="scientific">Nonomuraea longicatena</name>
    <dbReference type="NCBI Taxonomy" id="83682"/>
    <lineage>
        <taxon>Bacteria</taxon>
        <taxon>Bacillati</taxon>
        <taxon>Actinomycetota</taxon>
        <taxon>Actinomycetes</taxon>
        <taxon>Streptosporangiales</taxon>
        <taxon>Streptosporangiaceae</taxon>
        <taxon>Nonomuraea</taxon>
    </lineage>
</organism>
<evidence type="ECO:0000256" key="1">
    <source>
        <dbReference type="SAM" id="Phobius"/>
    </source>
</evidence>
<feature type="transmembrane region" description="Helical" evidence="1">
    <location>
        <begin position="100"/>
        <end position="118"/>
    </location>
</feature>
<feature type="transmembrane region" description="Helical" evidence="1">
    <location>
        <begin position="59"/>
        <end position="80"/>
    </location>
</feature>
<dbReference type="InterPro" id="IPR018750">
    <property type="entry name" value="DUF2306_membrane"/>
</dbReference>
<name>A0ABN1QKE6_9ACTN</name>
<feature type="transmembrane region" description="Helical" evidence="1">
    <location>
        <begin position="21"/>
        <end position="39"/>
    </location>
</feature>
<dbReference type="EMBL" id="BAAAHQ010000035">
    <property type="protein sequence ID" value="GAA0943951.1"/>
    <property type="molecule type" value="Genomic_DNA"/>
</dbReference>
<accession>A0ABN1QKE6</accession>
<protein>
    <submittedName>
        <fullName evidence="2">DUF2306 domain-containing protein</fullName>
    </submittedName>
</protein>
<evidence type="ECO:0000313" key="2">
    <source>
        <dbReference type="EMBL" id="GAA0943951.1"/>
    </source>
</evidence>
<sequence length="238" mass="26385">MTAQLPKTTAPRSAPAWWQRPWIGPLLLVVAAFLGFSVPRYLTFDPALSQLEVPEGDAVYYPILVAHVLFGAVAMVASCFQIWPRFRRRHWRGHKITGRIYVFGGVLPAGVLGLYIGWNTPFGPSVRVANLLIAVLWITVTVIALRMARRRRVADHRKWMIRSFALTMSIIMSRVINVPAIITLAGQTDTAFGGSETLMLQTATSIGVWLSLVVSLLLAEWGVERQSRFTTGRSPSSG</sequence>
<comment type="caution">
    <text evidence="2">The sequence shown here is derived from an EMBL/GenBank/DDBJ whole genome shotgun (WGS) entry which is preliminary data.</text>
</comment>
<keyword evidence="1" id="KW-0472">Membrane</keyword>
<reference evidence="2 3" key="1">
    <citation type="journal article" date="2019" name="Int. J. Syst. Evol. Microbiol.">
        <title>The Global Catalogue of Microorganisms (GCM) 10K type strain sequencing project: providing services to taxonomists for standard genome sequencing and annotation.</title>
        <authorList>
            <consortium name="The Broad Institute Genomics Platform"/>
            <consortium name="The Broad Institute Genome Sequencing Center for Infectious Disease"/>
            <person name="Wu L."/>
            <person name="Ma J."/>
        </authorList>
    </citation>
    <scope>NUCLEOTIDE SEQUENCE [LARGE SCALE GENOMIC DNA]</scope>
    <source>
        <strain evidence="2 3">JCM 11136</strain>
    </source>
</reference>
<feature type="transmembrane region" description="Helical" evidence="1">
    <location>
        <begin position="165"/>
        <end position="186"/>
    </location>
</feature>
<dbReference type="Proteomes" id="UP001501578">
    <property type="component" value="Unassembled WGS sequence"/>
</dbReference>
<feature type="transmembrane region" description="Helical" evidence="1">
    <location>
        <begin position="198"/>
        <end position="219"/>
    </location>
</feature>
<keyword evidence="3" id="KW-1185">Reference proteome</keyword>